<keyword evidence="2 8" id="KW-0728">SH3 domain</keyword>
<reference evidence="12" key="1">
    <citation type="submission" date="2025-08" db="UniProtKB">
        <authorList>
            <consortium name="Ensembl"/>
        </authorList>
    </citation>
    <scope>IDENTIFICATION</scope>
</reference>
<name>A0A3B3VJI0_9TELE</name>
<evidence type="ECO:0000256" key="6">
    <source>
        <dbReference type="ARBA" id="ARBA00022843"/>
    </source>
</evidence>
<feature type="compositionally biased region" description="Basic and acidic residues" evidence="9">
    <location>
        <begin position="374"/>
        <end position="390"/>
    </location>
</feature>
<sequence length="837" mass="90690">MSVMVDYSVSNGPGSLFSFEPEDVALTSLLECPLCFERLDASAKVLPCQHTFCLSCLQRHGVAQSQLFCPECGAPVPVRTVEELPENLLLVRLLEGLQGLSGPGKSPNRVRYAFPVDKGSLEDQQQESQRRERQGYSEATFRSSANNHRADASGELVFTPASSVPPSHKAADKRYYENSNDSSRASLGALQAGSQTPQLQPLQQAQPQPLCRALCDFSPEEMDVEDSKYYLSFLKGDILTAVRRVDEAWIEAKLGEKVGLCPRQFVEPNSAAAKLLKGKGRSGSDSAEPHHQSGSGGKDKAADAPSRSALYGVPQVQTKTPVINALRKQPAASSFQPPANISFVPQGQSQHFSAPSAARSQSYPRRVNSRRNSRRSDSHRHLSQSEKKMTSETPSTISMALMSPQMASSSADGRNSSTQQLSISVCAVLYTYKPRRPEELELRKGEMVGVYGKFKDGWLRGLSLRTGKVGILPSNYITPVLRTSARLLETKAANASSHYSTVSGKKPTAAKHPTVVLALDKVGGDGTKFSTGQVSSVPNGAQHAASSGGAAKPSFYGTSQGWDTVRRVFNPHRASQRPTHVSSYNIPSNTQPFAQVQASGYSPALQRKRNSSFPFSNPKPYGWMTEPAALSAGAVLKDRDCGASHEAVFHHHRQPAANAPQSILVRPDAQKSSIDKPPKSVRFLTDEESPPPRHRTSSWSSGSQVHPNCRPGPLPLEVWAPSLTMGRDGPGILLKDGKGSVLRKGFETAISDPNSNPQKPFHSQPSLSALSAQFSPVRHRVTTTHLAQTDSELSLLQGEAVLVHRPRPDGRVLLTQESSGQTGIFHNTILQVLERLS</sequence>
<dbReference type="PANTHER" id="PTHR14167">
    <property type="entry name" value="SH3 DOMAIN-CONTAINING"/>
    <property type="match status" value="1"/>
</dbReference>
<dbReference type="InterPro" id="IPR036028">
    <property type="entry name" value="SH3-like_dom_sf"/>
</dbReference>
<evidence type="ECO:0000256" key="3">
    <source>
        <dbReference type="ARBA" id="ARBA00022723"/>
    </source>
</evidence>
<dbReference type="InterPro" id="IPR013083">
    <property type="entry name" value="Znf_RING/FYVE/PHD"/>
</dbReference>
<feature type="compositionally biased region" description="Polar residues" evidence="9">
    <location>
        <begin position="697"/>
        <end position="706"/>
    </location>
</feature>
<dbReference type="AlphaFoldDB" id="A0A3B3VJI0"/>
<keyword evidence="6" id="KW-0832">Ubl conjugation</keyword>
<dbReference type="GeneTree" id="ENSGT00940000160067"/>
<dbReference type="CTD" id="153769"/>
<keyword evidence="3" id="KW-0479">Metal-binding</keyword>
<dbReference type="SUPFAM" id="SSF50044">
    <property type="entry name" value="SH3-domain"/>
    <property type="match status" value="3"/>
</dbReference>
<evidence type="ECO:0000256" key="9">
    <source>
        <dbReference type="SAM" id="MobiDB-lite"/>
    </source>
</evidence>
<dbReference type="GO" id="GO:0016567">
    <property type="term" value="P:protein ubiquitination"/>
    <property type="evidence" value="ECO:0007669"/>
    <property type="project" value="TreeGrafter"/>
</dbReference>
<dbReference type="InterPro" id="IPR001452">
    <property type="entry name" value="SH3_domain"/>
</dbReference>
<dbReference type="PROSITE" id="PS50002">
    <property type="entry name" value="SH3"/>
    <property type="match status" value="2"/>
</dbReference>
<feature type="region of interest" description="Disordered" evidence="9">
    <location>
        <begin position="276"/>
        <end position="305"/>
    </location>
</feature>
<dbReference type="PROSITE" id="PS00518">
    <property type="entry name" value="ZF_RING_1"/>
    <property type="match status" value="1"/>
</dbReference>
<dbReference type="GO" id="GO:0043066">
    <property type="term" value="P:negative regulation of apoptotic process"/>
    <property type="evidence" value="ECO:0007669"/>
    <property type="project" value="TreeGrafter"/>
</dbReference>
<evidence type="ECO:0000256" key="1">
    <source>
        <dbReference type="ARBA" id="ARBA00008649"/>
    </source>
</evidence>
<feature type="domain" description="SH3" evidence="10">
    <location>
        <begin position="421"/>
        <end position="482"/>
    </location>
</feature>
<dbReference type="Gene3D" id="2.30.30.40">
    <property type="entry name" value="SH3 Domains"/>
    <property type="match status" value="2"/>
</dbReference>
<feature type="domain" description="RING-type" evidence="11">
    <location>
        <begin position="32"/>
        <end position="72"/>
    </location>
</feature>
<feature type="region of interest" description="Disordered" evidence="9">
    <location>
        <begin position="116"/>
        <end position="181"/>
    </location>
</feature>
<evidence type="ECO:0000256" key="5">
    <source>
        <dbReference type="ARBA" id="ARBA00022833"/>
    </source>
</evidence>
<dbReference type="Pfam" id="PF07653">
    <property type="entry name" value="SH3_2"/>
    <property type="match status" value="1"/>
</dbReference>
<feature type="domain" description="SH3" evidence="10">
    <location>
        <begin position="206"/>
        <end position="271"/>
    </location>
</feature>
<evidence type="ECO:0000256" key="7">
    <source>
        <dbReference type="PROSITE-ProRule" id="PRU00175"/>
    </source>
</evidence>
<dbReference type="SMART" id="SM00184">
    <property type="entry name" value="RING"/>
    <property type="match status" value="1"/>
</dbReference>
<dbReference type="Proteomes" id="UP000261500">
    <property type="component" value="Unplaced"/>
</dbReference>
<dbReference type="GO" id="GO:0032436">
    <property type="term" value="P:positive regulation of proteasomal ubiquitin-dependent protein catabolic process"/>
    <property type="evidence" value="ECO:0007669"/>
    <property type="project" value="TreeGrafter"/>
</dbReference>
<dbReference type="GO" id="GO:0061630">
    <property type="term" value="F:ubiquitin protein ligase activity"/>
    <property type="evidence" value="ECO:0007669"/>
    <property type="project" value="TreeGrafter"/>
</dbReference>
<evidence type="ECO:0000256" key="8">
    <source>
        <dbReference type="PROSITE-ProRule" id="PRU00192"/>
    </source>
</evidence>
<keyword evidence="4 7" id="KW-0863">Zinc-finger</keyword>
<dbReference type="GO" id="GO:0008270">
    <property type="term" value="F:zinc ion binding"/>
    <property type="evidence" value="ECO:0007669"/>
    <property type="project" value="UniProtKB-KW"/>
</dbReference>
<dbReference type="InterPro" id="IPR050384">
    <property type="entry name" value="Endophilin_SH3RF"/>
</dbReference>
<evidence type="ECO:0000256" key="2">
    <source>
        <dbReference type="ARBA" id="ARBA00022443"/>
    </source>
</evidence>
<dbReference type="Gene3D" id="3.30.40.10">
    <property type="entry name" value="Zinc/RING finger domain, C3HC4 (zinc finger)"/>
    <property type="match status" value="1"/>
</dbReference>
<dbReference type="RefSeq" id="XP_014873977.1">
    <property type="nucleotide sequence ID" value="XM_015018491.1"/>
</dbReference>
<reference evidence="12" key="2">
    <citation type="submission" date="2025-09" db="UniProtKB">
        <authorList>
            <consortium name="Ensembl"/>
        </authorList>
    </citation>
    <scope>IDENTIFICATION</scope>
</reference>
<protein>
    <submittedName>
        <fullName evidence="12">Putative E3 ubiquitin-protein ligase SH3RF2</fullName>
    </submittedName>
</protein>
<dbReference type="STRING" id="48699.ENSPLAP00000025198"/>
<dbReference type="GeneID" id="106937137"/>
<proteinExistence type="inferred from homology"/>
<dbReference type="PANTHER" id="PTHR14167:SF84">
    <property type="entry name" value="E3 UBIQUITIN-PROTEIN LIGASE SH3RF2 ISOFORM X1"/>
    <property type="match status" value="1"/>
</dbReference>
<dbReference type="GO" id="GO:0046330">
    <property type="term" value="P:positive regulation of JNK cascade"/>
    <property type="evidence" value="ECO:0007669"/>
    <property type="project" value="TreeGrafter"/>
</dbReference>
<feature type="region of interest" description="Disordered" evidence="9">
    <location>
        <begin position="531"/>
        <end position="552"/>
    </location>
</feature>
<evidence type="ECO:0000313" key="12">
    <source>
        <dbReference type="Ensembl" id="ENSPLAP00000025198.1"/>
    </source>
</evidence>
<comment type="similarity">
    <text evidence="1">Belongs to the SH3RF family.</text>
</comment>
<dbReference type="SMART" id="SM00326">
    <property type="entry name" value="SH3"/>
    <property type="match status" value="3"/>
</dbReference>
<evidence type="ECO:0000256" key="4">
    <source>
        <dbReference type="ARBA" id="ARBA00022771"/>
    </source>
</evidence>
<dbReference type="SUPFAM" id="SSF57850">
    <property type="entry name" value="RING/U-box"/>
    <property type="match status" value="1"/>
</dbReference>
<dbReference type="InterPro" id="IPR017907">
    <property type="entry name" value="Znf_RING_CS"/>
</dbReference>
<feature type="region of interest" description="Disordered" evidence="9">
    <location>
        <begin position="327"/>
        <end position="394"/>
    </location>
</feature>
<organism evidence="12 13">
    <name type="scientific">Poecilia latipinna</name>
    <name type="common">sailfin molly</name>
    <dbReference type="NCBI Taxonomy" id="48699"/>
    <lineage>
        <taxon>Eukaryota</taxon>
        <taxon>Metazoa</taxon>
        <taxon>Chordata</taxon>
        <taxon>Craniata</taxon>
        <taxon>Vertebrata</taxon>
        <taxon>Euteleostomi</taxon>
        <taxon>Actinopterygii</taxon>
        <taxon>Neopterygii</taxon>
        <taxon>Teleostei</taxon>
        <taxon>Neoteleostei</taxon>
        <taxon>Acanthomorphata</taxon>
        <taxon>Ovalentaria</taxon>
        <taxon>Atherinomorphae</taxon>
        <taxon>Cyprinodontiformes</taxon>
        <taxon>Poeciliidae</taxon>
        <taxon>Poeciliinae</taxon>
        <taxon>Poecilia</taxon>
    </lineage>
</organism>
<dbReference type="PROSITE" id="PS50089">
    <property type="entry name" value="ZF_RING_2"/>
    <property type="match status" value="1"/>
</dbReference>
<dbReference type="InterPro" id="IPR001841">
    <property type="entry name" value="Znf_RING"/>
</dbReference>
<dbReference type="Pfam" id="PF13445">
    <property type="entry name" value="zf-RING_UBOX"/>
    <property type="match status" value="1"/>
</dbReference>
<evidence type="ECO:0000259" key="11">
    <source>
        <dbReference type="PROSITE" id="PS50089"/>
    </source>
</evidence>
<keyword evidence="13" id="KW-1185">Reference proteome</keyword>
<feature type="compositionally biased region" description="Polar residues" evidence="9">
    <location>
        <begin position="331"/>
        <end position="361"/>
    </location>
</feature>
<feature type="region of interest" description="Disordered" evidence="9">
    <location>
        <begin position="657"/>
        <end position="707"/>
    </location>
</feature>
<accession>A0A3B3VJI0</accession>
<dbReference type="Ensembl" id="ENSPLAT00000001446.1">
    <property type="protein sequence ID" value="ENSPLAP00000025198.1"/>
    <property type="gene ID" value="ENSPLAG00000012029.1"/>
</dbReference>
<dbReference type="Pfam" id="PF14604">
    <property type="entry name" value="SH3_9"/>
    <property type="match status" value="1"/>
</dbReference>
<keyword evidence="5" id="KW-0862">Zinc</keyword>
<feature type="compositionally biased region" description="Basic and acidic residues" evidence="9">
    <location>
        <begin position="287"/>
        <end position="302"/>
    </location>
</feature>
<evidence type="ECO:0000259" key="10">
    <source>
        <dbReference type="PROSITE" id="PS50002"/>
    </source>
</evidence>
<evidence type="ECO:0000313" key="13">
    <source>
        <dbReference type="Proteomes" id="UP000261500"/>
    </source>
</evidence>
<dbReference type="InterPro" id="IPR027370">
    <property type="entry name" value="Znf-RING_euk"/>
</dbReference>